<keyword evidence="2" id="KW-1185">Reference proteome</keyword>
<proteinExistence type="predicted"/>
<dbReference type="OrthoDB" id="8277149at2"/>
<dbReference type="STRING" id="989370.AOQ71_01935"/>
<name>A0A0R3EDU0_9BRAD</name>
<dbReference type="AlphaFoldDB" id="A0A0R3EDU0"/>
<accession>A0A0R3EDU0</accession>
<evidence type="ECO:0000313" key="1">
    <source>
        <dbReference type="EMBL" id="KRQ17455.1"/>
    </source>
</evidence>
<protein>
    <submittedName>
        <fullName evidence="1">Nodulation protein NolU</fullName>
    </submittedName>
</protein>
<dbReference type="Proteomes" id="UP000051936">
    <property type="component" value="Unassembled WGS sequence"/>
</dbReference>
<comment type="caution">
    <text evidence="1">The sequence shown here is derived from an EMBL/GenBank/DDBJ whole genome shotgun (WGS) entry which is preliminary data.</text>
</comment>
<organism evidence="1 2">
    <name type="scientific">Bradyrhizobium manausense</name>
    <dbReference type="NCBI Taxonomy" id="989370"/>
    <lineage>
        <taxon>Bacteria</taxon>
        <taxon>Pseudomonadati</taxon>
        <taxon>Pseudomonadota</taxon>
        <taxon>Alphaproteobacteria</taxon>
        <taxon>Hyphomicrobiales</taxon>
        <taxon>Nitrobacteraceae</taxon>
        <taxon>Bradyrhizobium</taxon>
    </lineage>
</organism>
<evidence type="ECO:0000313" key="2">
    <source>
        <dbReference type="Proteomes" id="UP000051936"/>
    </source>
</evidence>
<sequence length="202" mass="21761">MEPSKASAERRCPSPSCELAASVHPTRLAARLDANLSAATLIQLQKSSRLQIRMARLLLDNEMDLNGAVSGPDLLLGHDPKRAALLAGSIWHARSLIKLISKQHVAVLIGRVGEEVQAFGIRHASHAVSTRVIADPQQLAQEIDDDGHACLGAWLDEVSAPDRSRVLLRLAVGTAADHPENEYREAASRLFSLVLAHLATEG</sequence>
<dbReference type="EMBL" id="LJYG01000012">
    <property type="protein sequence ID" value="KRQ17455.1"/>
    <property type="molecule type" value="Genomic_DNA"/>
</dbReference>
<gene>
    <name evidence="1" type="ORF">AOQ71_01935</name>
</gene>
<reference evidence="1 2" key="1">
    <citation type="submission" date="2015-09" db="EMBL/GenBank/DDBJ databases">
        <title>Draft Genome Sequence of Bradyrhizobium manausense Strain BR 3351T, a Novel Symbiotic Nitrogen-Fixing Alphaproteobacterium Isolated from Brazilian Amazon Rain Forest.</title>
        <authorList>
            <person name="De Araujo J.L."/>
            <person name="Zilli J.E."/>
        </authorList>
    </citation>
    <scope>NUCLEOTIDE SEQUENCE [LARGE SCALE GENOMIC DNA]</scope>
    <source>
        <strain evidence="1 2">BR3351</strain>
    </source>
</reference>